<comment type="caution">
    <text evidence="1">The sequence shown here is derived from an EMBL/GenBank/DDBJ whole genome shotgun (WGS) entry which is preliminary data.</text>
</comment>
<proteinExistence type="predicted"/>
<evidence type="ECO:0000313" key="1">
    <source>
        <dbReference type="EMBL" id="MBR8643834.1"/>
    </source>
</evidence>
<dbReference type="AlphaFoldDB" id="A0A941FJB3"/>
<protein>
    <submittedName>
        <fullName evidence="1">Uncharacterized protein</fullName>
    </submittedName>
</protein>
<gene>
    <name evidence="1" type="ORF">KEH51_00885</name>
</gene>
<sequence length="77" mass="9408">MKLKKEKLIHEDGACVSEIERYQKTYDSLASVSSKNQQTLLYIKYAEEIYTWIERTYREKESAIREKLEKKRKWNFL</sequence>
<evidence type="ECO:0000313" key="2">
    <source>
        <dbReference type="Proteomes" id="UP000680045"/>
    </source>
</evidence>
<organism evidence="1 2">
    <name type="scientific">Peribacillus frigoritolerans</name>
    <dbReference type="NCBI Taxonomy" id="450367"/>
    <lineage>
        <taxon>Bacteria</taxon>
        <taxon>Bacillati</taxon>
        <taxon>Bacillota</taxon>
        <taxon>Bacilli</taxon>
        <taxon>Bacillales</taxon>
        <taxon>Bacillaceae</taxon>
        <taxon>Peribacillus</taxon>
    </lineage>
</organism>
<name>A0A941FJB3_9BACI</name>
<dbReference type="Proteomes" id="UP000680045">
    <property type="component" value="Unassembled WGS sequence"/>
</dbReference>
<dbReference type="EMBL" id="JAGTPW010000001">
    <property type="protein sequence ID" value="MBR8643834.1"/>
    <property type="molecule type" value="Genomic_DNA"/>
</dbReference>
<accession>A0A941FJB3</accession>
<reference evidence="1" key="1">
    <citation type="submission" date="2021-04" db="EMBL/GenBank/DDBJ databases">
        <title>Whole genome sequencing of Enterococci isolates from hospitalized patients.</title>
        <authorList>
            <person name="Ogoti B.M."/>
            <person name="Onyambu F.G."/>
        </authorList>
    </citation>
    <scope>NUCLEOTIDE SEQUENCE</scope>
    <source>
        <strain evidence="1">242</strain>
    </source>
</reference>